<accession>A0ABM7XZH5</accession>
<gene>
    <name evidence="2" type="ORF">Rmf_08370</name>
</gene>
<dbReference type="Proteomes" id="UP000831327">
    <property type="component" value="Chromosome"/>
</dbReference>
<dbReference type="InterPro" id="IPR014567">
    <property type="entry name" value="UCP031900"/>
</dbReference>
<dbReference type="Pfam" id="PF13449">
    <property type="entry name" value="Phytase-like"/>
    <property type="match status" value="1"/>
</dbReference>
<dbReference type="InterPro" id="IPR027372">
    <property type="entry name" value="Phytase-like_dom"/>
</dbReference>
<organism evidence="2 3">
    <name type="scientific">Roseomonas fluvialis</name>
    <dbReference type="NCBI Taxonomy" id="1750527"/>
    <lineage>
        <taxon>Bacteria</taxon>
        <taxon>Pseudomonadati</taxon>
        <taxon>Pseudomonadota</taxon>
        <taxon>Alphaproteobacteria</taxon>
        <taxon>Acetobacterales</taxon>
        <taxon>Roseomonadaceae</taxon>
        <taxon>Roseomonas</taxon>
    </lineage>
</organism>
<feature type="domain" description="Phytase-like" evidence="1">
    <location>
        <begin position="76"/>
        <end position="320"/>
    </location>
</feature>
<reference evidence="2 3" key="1">
    <citation type="journal article" date="2016" name="Microbes Environ.">
        <title>Phylogenetically diverse aerobic anoxygenic phototrophic bacteria isolated from epilithic biofilms in Tama river, Japan.</title>
        <authorList>
            <person name="Hirose S."/>
            <person name="Matsuura K."/>
            <person name="Haruta S."/>
        </authorList>
    </citation>
    <scope>NUCLEOTIDE SEQUENCE [LARGE SCALE GENOMIC DNA]</scope>
    <source>
        <strain evidence="2 3">S08</strain>
    </source>
</reference>
<proteinExistence type="predicted"/>
<evidence type="ECO:0000259" key="1">
    <source>
        <dbReference type="Pfam" id="PF13449"/>
    </source>
</evidence>
<sequence length="339" mass="35709">MRRRSAGPCWCDGAASRRQPLTRRAFLAGAALVTACARAPQAADGAGSVLPPLPNDGPLRSLGGFAIDAARLGAANLSGIHLDDDLVATMVDDRGRWAQARIELREGVAHRLVPIASGPLRDGAGRPLPRGRAADAESIARLPDGTWLVGFERWHRLRAYRRLDGPGAYVDAPPGLDRAPVNGGMEALTLLADGRLLAITEELPPPGAPALRQAWLGRPGRWMPLAWQPEPGFVPVDAAGLPDGGALVLERRFTLLTGFAARLVRVAPQALASATEGSVLTGAPILRLDGGALPAENWEGVAAARHGGRLIVALVADDNGSLVQRSLMLLFELHGEPTR</sequence>
<dbReference type="PIRSF" id="PIRSF031900">
    <property type="entry name" value="UCP031900"/>
    <property type="match status" value="1"/>
</dbReference>
<name>A0ABM7XZH5_9PROT</name>
<evidence type="ECO:0000313" key="2">
    <source>
        <dbReference type="EMBL" id="BDG70908.1"/>
    </source>
</evidence>
<dbReference type="RefSeq" id="WP_244458214.1">
    <property type="nucleotide sequence ID" value="NZ_AP025637.1"/>
</dbReference>
<dbReference type="EMBL" id="AP025637">
    <property type="protein sequence ID" value="BDG70908.1"/>
    <property type="molecule type" value="Genomic_DNA"/>
</dbReference>
<keyword evidence="3" id="KW-1185">Reference proteome</keyword>
<evidence type="ECO:0000313" key="3">
    <source>
        <dbReference type="Proteomes" id="UP000831327"/>
    </source>
</evidence>
<protein>
    <recommendedName>
        <fullName evidence="1">Phytase-like domain-containing protein</fullName>
    </recommendedName>
</protein>